<dbReference type="Pfam" id="PF01895">
    <property type="entry name" value="PhoU"/>
    <property type="match status" value="1"/>
</dbReference>
<name>T0YJS8_9ZZZZ</name>
<feature type="region of interest" description="Disordered" evidence="1">
    <location>
        <begin position="123"/>
        <end position="149"/>
    </location>
</feature>
<organism evidence="3">
    <name type="scientific">mine drainage metagenome</name>
    <dbReference type="NCBI Taxonomy" id="410659"/>
    <lineage>
        <taxon>unclassified sequences</taxon>
        <taxon>metagenomes</taxon>
        <taxon>ecological metagenomes</taxon>
    </lineage>
</organism>
<evidence type="ECO:0000313" key="3">
    <source>
        <dbReference type="EMBL" id="EQD32187.1"/>
    </source>
</evidence>
<comment type="caution">
    <text evidence="3">The sequence shown here is derived from an EMBL/GenBank/DDBJ whole genome shotgun (WGS) entry which is preliminary data.</text>
</comment>
<feature type="compositionally biased region" description="Basic and acidic residues" evidence="1">
    <location>
        <begin position="140"/>
        <end position="149"/>
    </location>
</feature>
<feature type="compositionally biased region" description="Low complexity" evidence="1">
    <location>
        <begin position="124"/>
        <end position="139"/>
    </location>
</feature>
<reference evidence="3" key="1">
    <citation type="submission" date="2013-08" db="EMBL/GenBank/DDBJ databases">
        <authorList>
            <person name="Mendez C."/>
            <person name="Richter M."/>
            <person name="Ferrer M."/>
            <person name="Sanchez J."/>
        </authorList>
    </citation>
    <scope>NUCLEOTIDE SEQUENCE</scope>
</reference>
<dbReference type="SUPFAM" id="SSF109755">
    <property type="entry name" value="PhoU-like"/>
    <property type="match status" value="1"/>
</dbReference>
<protein>
    <submittedName>
        <fullName evidence="3">PhoU domain protein</fullName>
    </submittedName>
</protein>
<dbReference type="EMBL" id="AUZZ01009893">
    <property type="protein sequence ID" value="EQD32187.1"/>
    <property type="molecule type" value="Genomic_DNA"/>
</dbReference>
<dbReference type="InterPro" id="IPR028366">
    <property type="entry name" value="PhoU"/>
</dbReference>
<evidence type="ECO:0000256" key="1">
    <source>
        <dbReference type="SAM" id="MobiDB-lite"/>
    </source>
</evidence>
<dbReference type="InterPro" id="IPR038078">
    <property type="entry name" value="PhoU-like_sf"/>
</dbReference>
<dbReference type="GO" id="GO:0030643">
    <property type="term" value="P:intracellular phosphate ion homeostasis"/>
    <property type="evidence" value="ECO:0007669"/>
    <property type="project" value="InterPro"/>
</dbReference>
<dbReference type="InterPro" id="IPR026022">
    <property type="entry name" value="PhoU_dom"/>
</dbReference>
<dbReference type="GO" id="GO:0045936">
    <property type="term" value="P:negative regulation of phosphate metabolic process"/>
    <property type="evidence" value="ECO:0007669"/>
    <property type="project" value="InterPro"/>
</dbReference>
<feature type="non-terminal residue" evidence="3">
    <location>
        <position position="1"/>
    </location>
</feature>
<reference evidence="3" key="2">
    <citation type="journal article" date="2014" name="ISME J.">
        <title>Microbial stratification in low pH oxic and suboxic macroscopic growths along an acid mine drainage.</title>
        <authorList>
            <person name="Mendez-Garcia C."/>
            <person name="Mesa V."/>
            <person name="Sprenger R.R."/>
            <person name="Richter M."/>
            <person name="Diez M.S."/>
            <person name="Solano J."/>
            <person name="Bargiela R."/>
            <person name="Golyshina O.V."/>
            <person name="Manteca A."/>
            <person name="Ramos J.L."/>
            <person name="Gallego J.R."/>
            <person name="Llorente I."/>
            <person name="Martins Dos Santos V.A."/>
            <person name="Jensen O.N."/>
            <person name="Pelaez A.I."/>
            <person name="Sanchez J."/>
            <person name="Ferrer M."/>
        </authorList>
    </citation>
    <scope>NUCLEOTIDE SEQUENCE</scope>
</reference>
<dbReference type="PANTHER" id="PTHR42930:SF3">
    <property type="entry name" value="PHOSPHATE-SPECIFIC TRANSPORT SYSTEM ACCESSORY PROTEIN PHOU"/>
    <property type="match status" value="1"/>
</dbReference>
<dbReference type="AlphaFoldDB" id="T0YJS8"/>
<dbReference type="Gene3D" id="1.20.58.220">
    <property type="entry name" value="Phosphate transport system protein phou homolog 2, domain 2"/>
    <property type="match status" value="1"/>
</dbReference>
<proteinExistence type="predicted"/>
<evidence type="ECO:0000259" key="2">
    <source>
        <dbReference type="Pfam" id="PF01895"/>
    </source>
</evidence>
<dbReference type="PANTHER" id="PTHR42930">
    <property type="entry name" value="PHOSPHATE-SPECIFIC TRANSPORT SYSTEM ACCESSORY PROTEIN PHOU"/>
    <property type="match status" value="1"/>
</dbReference>
<accession>T0YJS8</accession>
<sequence>TTPSEGRDIPDEILSILDTMDERAEGIVTDALDSMQRADADGARAILARDDEVDRLHRRASGLIVRALAQEPALAQRLSGTLLVARHFERISDNACKVCERTIYAATGQRRAEYLPRHPYHPYALEGEGATAGPAAAQPPDEHLKPPSG</sequence>
<gene>
    <name evidence="3" type="ORF">B2A_13659</name>
</gene>
<feature type="domain" description="PhoU" evidence="2">
    <location>
        <begin position="19"/>
        <end position="102"/>
    </location>
</feature>